<dbReference type="Proteomes" id="UP000440732">
    <property type="component" value="Unassembled WGS sequence"/>
</dbReference>
<dbReference type="EMBL" id="QXGE01003092">
    <property type="protein sequence ID" value="KAE9277139.1"/>
    <property type="molecule type" value="Genomic_DNA"/>
</dbReference>
<organism evidence="1 4">
    <name type="scientific">Phytophthora fragariae</name>
    <dbReference type="NCBI Taxonomy" id="53985"/>
    <lineage>
        <taxon>Eukaryota</taxon>
        <taxon>Sar</taxon>
        <taxon>Stramenopiles</taxon>
        <taxon>Oomycota</taxon>
        <taxon>Peronosporomycetes</taxon>
        <taxon>Peronosporales</taxon>
        <taxon>Peronosporaceae</taxon>
        <taxon>Phytophthora</taxon>
    </lineage>
</organism>
<evidence type="ECO:0000313" key="4">
    <source>
        <dbReference type="Proteomes" id="UP000440732"/>
    </source>
</evidence>
<protein>
    <recommendedName>
        <fullName evidence="5">RxLR effector protein</fullName>
    </recommendedName>
</protein>
<evidence type="ECO:0000313" key="1">
    <source>
        <dbReference type="EMBL" id="KAE9086805.1"/>
    </source>
</evidence>
<dbReference type="EMBL" id="QXGA01003158">
    <property type="protein sequence ID" value="KAE9086805.1"/>
    <property type="molecule type" value="Genomic_DNA"/>
</dbReference>
<sequence>MVFMININTIIGSPAEKGSATKELAARLQAGQRSVWLSKWKSADEYVDDLNGGDPKTANSVIVSTLTSHHNDESLAKLIRAAKDVKETEKMASDLQNAQVSNWFVLKESPTDVKKWLGVKGKPSNTAEGLLYEKYFNDYEKVFGKLE</sequence>
<evidence type="ECO:0000313" key="3">
    <source>
        <dbReference type="Proteomes" id="UP000437068"/>
    </source>
</evidence>
<accession>A0A6A3QZL6</accession>
<dbReference type="AlphaFoldDB" id="A0A6A3QZL6"/>
<reference evidence="3 4" key="1">
    <citation type="submission" date="2018-08" db="EMBL/GenBank/DDBJ databases">
        <title>Genomic investigation of the strawberry pathogen Phytophthora fragariae indicates pathogenicity is determined by transcriptional variation in three key races.</title>
        <authorList>
            <person name="Adams T.M."/>
            <person name="Armitage A.D."/>
            <person name="Sobczyk M.K."/>
            <person name="Bates H.J."/>
            <person name="Dunwell J.M."/>
            <person name="Nellist C.F."/>
            <person name="Harrison R.J."/>
        </authorList>
    </citation>
    <scope>NUCLEOTIDE SEQUENCE [LARGE SCALE GENOMIC DNA]</scope>
    <source>
        <strain evidence="2 3">A4</strain>
        <strain evidence="1 4">NOV-5</strain>
    </source>
</reference>
<name>A0A6A3QZL6_9STRA</name>
<comment type="caution">
    <text evidence="1">The sequence shown here is derived from an EMBL/GenBank/DDBJ whole genome shotgun (WGS) entry which is preliminary data.</text>
</comment>
<evidence type="ECO:0000313" key="2">
    <source>
        <dbReference type="EMBL" id="KAE9277139.1"/>
    </source>
</evidence>
<proteinExistence type="predicted"/>
<gene>
    <name evidence="2" type="ORF">PF001_g25802</name>
    <name evidence="1" type="ORF">PF006_g25942</name>
</gene>
<dbReference type="Proteomes" id="UP000437068">
    <property type="component" value="Unassembled WGS sequence"/>
</dbReference>
<evidence type="ECO:0008006" key="5">
    <source>
        <dbReference type="Google" id="ProtNLM"/>
    </source>
</evidence>